<accession>A0ABN9PKP9</accession>
<evidence type="ECO:0000313" key="3">
    <source>
        <dbReference type="Proteomes" id="UP001189429"/>
    </source>
</evidence>
<gene>
    <name evidence="2" type="ORF">PCOR1329_LOCUS2884</name>
</gene>
<organism evidence="2 3">
    <name type="scientific">Prorocentrum cordatum</name>
    <dbReference type="NCBI Taxonomy" id="2364126"/>
    <lineage>
        <taxon>Eukaryota</taxon>
        <taxon>Sar</taxon>
        <taxon>Alveolata</taxon>
        <taxon>Dinophyceae</taxon>
        <taxon>Prorocentrales</taxon>
        <taxon>Prorocentraceae</taxon>
        <taxon>Prorocentrum</taxon>
    </lineage>
</organism>
<reference evidence="2" key="1">
    <citation type="submission" date="2023-10" db="EMBL/GenBank/DDBJ databases">
        <authorList>
            <person name="Chen Y."/>
            <person name="Shah S."/>
            <person name="Dougan E. K."/>
            <person name="Thang M."/>
            <person name="Chan C."/>
        </authorList>
    </citation>
    <scope>NUCLEOTIDE SEQUENCE [LARGE SCALE GENOMIC DNA]</scope>
</reference>
<evidence type="ECO:0000256" key="1">
    <source>
        <dbReference type="SAM" id="MobiDB-lite"/>
    </source>
</evidence>
<feature type="region of interest" description="Disordered" evidence="1">
    <location>
        <begin position="60"/>
        <end position="91"/>
    </location>
</feature>
<feature type="region of interest" description="Disordered" evidence="1">
    <location>
        <begin position="105"/>
        <end position="159"/>
    </location>
</feature>
<dbReference type="EMBL" id="CAUYUJ010000732">
    <property type="protein sequence ID" value="CAK0792233.1"/>
    <property type="molecule type" value="Genomic_DNA"/>
</dbReference>
<evidence type="ECO:0000313" key="2">
    <source>
        <dbReference type="EMBL" id="CAK0792233.1"/>
    </source>
</evidence>
<comment type="caution">
    <text evidence="2">The sequence shown here is derived from an EMBL/GenBank/DDBJ whole genome shotgun (WGS) entry which is preliminary data.</text>
</comment>
<sequence>MISTVSTVMSQGQLAKEHVLRGTTLPCYPAAPECRILVQGRMMARRRYARAVALPGLKAQRRRPLQELRAQGGRTPPRGHPRGGQEISRISCPPLLLSVRPLARPASARVPRGRGALAPCLGGRPSSPGWPGGPTGVCLSASPGPGRCPAPEGAREGAE</sequence>
<protein>
    <submittedName>
        <fullName evidence="2">Uncharacterized protein</fullName>
    </submittedName>
</protein>
<keyword evidence="3" id="KW-1185">Reference proteome</keyword>
<proteinExistence type="predicted"/>
<name>A0ABN9PKP9_9DINO</name>
<dbReference type="Proteomes" id="UP001189429">
    <property type="component" value="Unassembled WGS sequence"/>
</dbReference>